<reference evidence="1 2" key="1">
    <citation type="journal article" date="2019" name="Environ. Microbiol.">
        <title>At the nexus of three kingdoms: the genome of the mycorrhizal fungus Gigaspora margarita provides insights into plant, endobacterial and fungal interactions.</title>
        <authorList>
            <person name="Venice F."/>
            <person name="Ghignone S."/>
            <person name="Salvioli di Fossalunga A."/>
            <person name="Amselem J."/>
            <person name="Novero M."/>
            <person name="Xianan X."/>
            <person name="Sedzielewska Toro K."/>
            <person name="Morin E."/>
            <person name="Lipzen A."/>
            <person name="Grigoriev I.V."/>
            <person name="Henrissat B."/>
            <person name="Martin F.M."/>
            <person name="Bonfante P."/>
        </authorList>
    </citation>
    <scope>NUCLEOTIDE SEQUENCE [LARGE SCALE GENOMIC DNA]</scope>
    <source>
        <strain evidence="1 2">BEG34</strain>
    </source>
</reference>
<gene>
    <name evidence="1" type="ORF">F8M41_010481</name>
</gene>
<sequence length="413" mass="47288">MHLLAIKVNCRQSHALICCVGLQHNDNTPICKYKNVCLYIYFSLNFSMHRKNFFPSQSLQLNIKKMDQLCSIFKSTFTSFYSSSLNKRNSHHNSRQISTASTSFSNSKNDTKSLLNETISISDISSKNPCIVCQNPCPTHPSYPSNLKFDLTSPLKDTIQPYVRHVIISTGKSDWEKIIELNQGSLASELSKCQSEIMNNDSLTKERDSKKEKFKFKKDRIMITNCSRSNTQFSFFNWGNDVLIFPDNLLIRNVSVKHAKDFYNQFLLNQQNKSIEIKESDNYKIMKFEKDEIPYKAVILICSHKRRDIRCGVAGPLLKNEFEKVLKDMKLDLKSNGNNGVAVYLSSHVGGHHFAGNVIIYRNNQGIFYGRVTPCHVRMIVEKTVIGGKVIKELYRGSMKGSFINDDVGKLDW</sequence>
<dbReference type="PANTHER" id="PTHR31902">
    <property type="entry name" value="ACTIN PATCHES DISTAL PROTEIN 1"/>
    <property type="match status" value="1"/>
</dbReference>
<dbReference type="InterPro" id="IPR009737">
    <property type="entry name" value="Aim32/Apd1-like"/>
</dbReference>
<keyword evidence="2" id="KW-1185">Reference proteome</keyword>
<organism evidence="1 2">
    <name type="scientific">Gigaspora margarita</name>
    <dbReference type="NCBI Taxonomy" id="4874"/>
    <lineage>
        <taxon>Eukaryota</taxon>
        <taxon>Fungi</taxon>
        <taxon>Fungi incertae sedis</taxon>
        <taxon>Mucoromycota</taxon>
        <taxon>Glomeromycotina</taxon>
        <taxon>Glomeromycetes</taxon>
        <taxon>Diversisporales</taxon>
        <taxon>Gigasporaceae</taxon>
        <taxon>Gigaspora</taxon>
    </lineage>
</organism>
<dbReference type="OrthoDB" id="10253744at2759"/>
<dbReference type="InterPro" id="IPR036249">
    <property type="entry name" value="Thioredoxin-like_sf"/>
</dbReference>
<evidence type="ECO:0000313" key="1">
    <source>
        <dbReference type="EMBL" id="KAF0392806.1"/>
    </source>
</evidence>
<dbReference type="PANTHER" id="PTHR31902:SF14">
    <property type="entry name" value="ACTIN PATCHES DISTAL PROTEIN 1"/>
    <property type="match status" value="1"/>
</dbReference>
<protein>
    <submittedName>
        <fullName evidence="1">Sucrase/ferredoxin-like family protein</fullName>
    </submittedName>
</protein>
<comment type="caution">
    <text evidence="1">The sequence shown here is derived from an EMBL/GenBank/DDBJ whole genome shotgun (WGS) entry which is preliminary data.</text>
</comment>
<dbReference type="AlphaFoldDB" id="A0A8H3X1J9"/>
<dbReference type="CDD" id="cd03062">
    <property type="entry name" value="TRX_Fd_Sucrase"/>
    <property type="match status" value="1"/>
</dbReference>
<dbReference type="SUPFAM" id="SSF52833">
    <property type="entry name" value="Thioredoxin-like"/>
    <property type="match status" value="1"/>
</dbReference>
<name>A0A8H3X1J9_GIGMA</name>
<dbReference type="Pfam" id="PF06999">
    <property type="entry name" value="Suc_Fer-like"/>
    <property type="match status" value="1"/>
</dbReference>
<accession>A0A8H3X1J9</accession>
<proteinExistence type="predicted"/>
<dbReference type="Gene3D" id="3.40.30.10">
    <property type="entry name" value="Glutaredoxin"/>
    <property type="match status" value="1"/>
</dbReference>
<dbReference type="EMBL" id="WTPW01002181">
    <property type="protein sequence ID" value="KAF0392806.1"/>
    <property type="molecule type" value="Genomic_DNA"/>
</dbReference>
<evidence type="ECO:0000313" key="2">
    <source>
        <dbReference type="Proteomes" id="UP000439903"/>
    </source>
</evidence>
<dbReference type="Proteomes" id="UP000439903">
    <property type="component" value="Unassembled WGS sequence"/>
</dbReference>